<evidence type="ECO:0000256" key="2">
    <source>
        <dbReference type="ARBA" id="ARBA00022490"/>
    </source>
</evidence>
<dbReference type="AlphaFoldDB" id="A0A7R8US99"/>
<dbReference type="Gene3D" id="2.130.10.10">
    <property type="entry name" value="YVTN repeat-like/Quinoprotein amine dehydrogenase"/>
    <property type="match status" value="1"/>
</dbReference>
<evidence type="ECO:0000313" key="6">
    <source>
        <dbReference type="Proteomes" id="UP000594454"/>
    </source>
</evidence>
<feature type="repeat" description="WD" evidence="3">
    <location>
        <begin position="193"/>
        <end position="235"/>
    </location>
</feature>
<evidence type="ECO:0000313" key="5">
    <source>
        <dbReference type="EMBL" id="CAD7086036.1"/>
    </source>
</evidence>
<dbReference type="SMART" id="SM00320">
    <property type="entry name" value="WD40"/>
    <property type="match status" value="5"/>
</dbReference>
<dbReference type="PANTHER" id="PTHR46853">
    <property type="entry name" value="METHYLOSOME PROTEIN 50"/>
    <property type="match status" value="1"/>
</dbReference>
<dbReference type="FunCoup" id="A0A7R8US99">
    <property type="interactions" value="373"/>
</dbReference>
<keyword evidence="3" id="KW-0853">WD repeat</keyword>
<keyword evidence="2" id="KW-0963">Cytoplasm</keyword>
<dbReference type="PROSITE" id="PS50082">
    <property type="entry name" value="WD_REPEATS_2"/>
    <property type="match status" value="1"/>
</dbReference>
<accession>A0A7R8US99</accession>
<evidence type="ECO:0000256" key="4">
    <source>
        <dbReference type="SAM" id="MobiDB-lite"/>
    </source>
</evidence>
<dbReference type="InterPro" id="IPR001680">
    <property type="entry name" value="WD40_rpt"/>
</dbReference>
<dbReference type="SUPFAM" id="SSF50978">
    <property type="entry name" value="WD40 repeat-like"/>
    <property type="match status" value="1"/>
</dbReference>
<evidence type="ECO:0000256" key="3">
    <source>
        <dbReference type="PROSITE-ProRule" id="PRU00221"/>
    </source>
</evidence>
<dbReference type="GO" id="GO:0034709">
    <property type="term" value="C:methylosome"/>
    <property type="evidence" value="ECO:0007669"/>
    <property type="project" value="TreeGrafter"/>
</dbReference>
<reference evidence="5 6" key="1">
    <citation type="submission" date="2020-11" db="EMBL/GenBank/DDBJ databases">
        <authorList>
            <person name="Wallbank WR R."/>
            <person name="Pardo Diaz C."/>
            <person name="Kozak K."/>
            <person name="Martin S."/>
            <person name="Jiggins C."/>
            <person name="Moest M."/>
            <person name="Warren A I."/>
            <person name="Generalovic N T."/>
            <person name="Byers J.R.P. K."/>
            <person name="Montejo-Kovacevich G."/>
            <person name="Yen C E."/>
        </authorList>
    </citation>
    <scope>NUCLEOTIDE SEQUENCE [LARGE SCALE GENOMIC DNA]</scope>
</reference>
<dbReference type="PANTHER" id="PTHR46853:SF1">
    <property type="entry name" value="METHYLOSOME PROTEIN 50"/>
    <property type="match status" value="1"/>
</dbReference>
<proteinExistence type="predicted"/>
<comment type="subcellular location">
    <subcellularLocation>
        <location evidence="1">Cytoplasm</location>
    </subcellularLocation>
</comment>
<organism evidence="5 6">
    <name type="scientific">Hermetia illucens</name>
    <name type="common">Black soldier fly</name>
    <dbReference type="NCBI Taxonomy" id="343691"/>
    <lineage>
        <taxon>Eukaryota</taxon>
        <taxon>Metazoa</taxon>
        <taxon>Ecdysozoa</taxon>
        <taxon>Arthropoda</taxon>
        <taxon>Hexapoda</taxon>
        <taxon>Insecta</taxon>
        <taxon>Pterygota</taxon>
        <taxon>Neoptera</taxon>
        <taxon>Endopterygota</taxon>
        <taxon>Diptera</taxon>
        <taxon>Brachycera</taxon>
        <taxon>Stratiomyomorpha</taxon>
        <taxon>Stratiomyidae</taxon>
        <taxon>Hermetiinae</taxon>
        <taxon>Hermetia</taxon>
    </lineage>
</organism>
<dbReference type="InterPro" id="IPR036322">
    <property type="entry name" value="WD40_repeat_dom_sf"/>
</dbReference>
<dbReference type="GO" id="GO:0007309">
    <property type="term" value="P:oocyte axis specification"/>
    <property type="evidence" value="ECO:0007669"/>
    <property type="project" value="TreeGrafter"/>
</dbReference>
<sequence>MDRADYVQLYSVPATYQPPEDKDLRDDTRYPNLNSRDYRKRRPDRTLKHNQFFETLDVNEEGLAVLATNDIRGRIWNGNIWGYENLADFSEKSASFKLYCDSPVTKLKFLQEKIFLASQSNGALKVWSTRSEARDANNYCLFMVGGATEHLGLILDMDILFPAKTKAATGSTDCCLKVWDAGAADLQCISTMRFAHSDDITGVSSCPSMDEIFATCSRDKSALIWDYRLPRPAKALYNKHKFAFSTISWCNENEHDGHVLLGDDTGSIYEIDPKVPDKFVTQLKVFNRPIRKISCRSSKTAVIGNTNAVLVYKNLEDSPIYNNEEAHNFVRDVYWDSDNSFYTVAWDKKLRHHCMDSSN</sequence>
<dbReference type="EMBL" id="LR899011">
    <property type="protein sequence ID" value="CAD7086036.1"/>
    <property type="molecule type" value="Genomic_DNA"/>
</dbReference>
<feature type="region of interest" description="Disordered" evidence="4">
    <location>
        <begin position="16"/>
        <end position="41"/>
    </location>
</feature>
<dbReference type="InterPro" id="IPR052139">
    <property type="entry name" value="Methylosome_Comp_WDR77"/>
</dbReference>
<dbReference type="InterPro" id="IPR015943">
    <property type="entry name" value="WD40/YVTN_repeat-like_dom_sf"/>
</dbReference>
<name>A0A7R8US99_HERIL</name>
<protein>
    <submittedName>
        <fullName evidence="5">Uncharacterized protein</fullName>
    </submittedName>
</protein>
<dbReference type="Pfam" id="PF00400">
    <property type="entry name" value="WD40"/>
    <property type="match status" value="1"/>
</dbReference>
<dbReference type="Proteomes" id="UP000594454">
    <property type="component" value="Chromosome 3"/>
</dbReference>
<evidence type="ECO:0000256" key="1">
    <source>
        <dbReference type="ARBA" id="ARBA00004496"/>
    </source>
</evidence>
<gene>
    <name evidence="5" type="ORF">HERILL_LOCUS8837</name>
</gene>
<feature type="compositionally biased region" description="Basic and acidic residues" evidence="4">
    <location>
        <begin position="19"/>
        <end position="29"/>
    </location>
</feature>
<dbReference type="OrthoDB" id="10260946at2759"/>
<dbReference type="OMA" id="GGCARLW"/>
<dbReference type="InParanoid" id="A0A7R8US99"/>
<keyword evidence="6" id="KW-1185">Reference proteome</keyword>